<feature type="signal peptide" evidence="1">
    <location>
        <begin position="1"/>
        <end position="20"/>
    </location>
</feature>
<dbReference type="Proteomes" id="UP001500968">
    <property type="component" value="Unassembled WGS sequence"/>
</dbReference>
<keyword evidence="3" id="KW-1185">Reference proteome</keyword>
<feature type="chain" id="PRO_5045204597" description="Lipoprotein" evidence="1">
    <location>
        <begin position="21"/>
        <end position="143"/>
    </location>
</feature>
<dbReference type="PROSITE" id="PS51257">
    <property type="entry name" value="PROKAR_LIPOPROTEIN"/>
    <property type="match status" value="1"/>
</dbReference>
<sequence>MNFRLLFFALLLLLIYSCKTNQTINHHREGKWVYKDTVNGILLKSKGRYKKSIEIKTWRYFENRKLVKKEQYKDSICNITTFDHKGRITAKGQSMMVEEADGTHWYIIGEWIFYNAKGQAIGVKKYQKGELISETSIEPSPQP</sequence>
<proteinExistence type="predicted"/>
<dbReference type="RefSeq" id="WP_324688973.1">
    <property type="nucleotide sequence ID" value="NZ_BAABCR010000015.1"/>
</dbReference>
<evidence type="ECO:0000256" key="1">
    <source>
        <dbReference type="SAM" id="SignalP"/>
    </source>
</evidence>
<organism evidence="2 3">
    <name type="scientific">Flavobacterium cheonhonense</name>
    <dbReference type="NCBI Taxonomy" id="706185"/>
    <lineage>
        <taxon>Bacteria</taxon>
        <taxon>Pseudomonadati</taxon>
        <taxon>Bacteroidota</taxon>
        <taxon>Flavobacteriia</taxon>
        <taxon>Flavobacteriales</taxon>
        <taxon>Flavobacteriaceae</taxon>
        <taxon>Flavobacterium</taxon>
    </lineage>
</organism>
<gene>
    <name evidence="2" type="ORF">GCM10022386_14730</name>
</gene>
<accession>A0ABP7TV75</accession>
<keyword evidence="1" id="KW-0732">Signal</keyword>
<evidence type="ECO:0008006" key="4">
    <source>
        <dbReference type="Google" id="ProtNLM"/>
    </source>
</evidence>
<evidence type="ECO:0000313" key="2">
    <source>
        <dbReference type="EMBL" id="GAA4031762.1"/>
    </source>
</evidence>
<protein>
    <recommendedName>
        <fullName evidence="4">Lipoprotein</fullName>
    </recommendedName>
</protein>
<evidence type="ECO:0000313" key="3">
    <source>
        <dbReference type="Proteomes" id="UP001500968"/>
    </source>
</evidence>
<comment type="caution">
    <text evidence="2">The sequence shown here is derived from an EMBL/GenBank/DDBJ whole genome shotgun (WGS) entry which is preliminary data.</text>
</comment>
<reference evidence="3" key="1">
    <citation type="journal article" date="2019" name="Int. J. Syst. Evol. Microbiol.">
        <title>The Global Catalogue of Microorganisms (GCM) 10K type strain sequencing project: providing services to taxonomists for standard genome sequencing and annotation.</title>
        <authorList>
            <consortium name="The Broad Institute Genomics Platform"/>
            <consortium name="The Broad Institute Genome Sequencing Center for Infectious Disease"/>
            <person name="Wu L."/>
            <person name="Ma J."/>
        </authorList>
    </citation>
    <scope>NUCLEOTIDE SEQUENCE [LARGE SCALE GENOMIC DNA]</scope>
    <source>
        <strain evidence="3">JCM 17064</strain>
    </source>
</reference>
<name>A0ABP7TV75_9FLAO</name>
<dbReference type="EMBL" id="BAABCR010000015">
    <property type="protein sequence ID" value="GAA4031762.1"/>
    <property type="molecule type" value="Genomic_DNA"/>
</dbReference>